<keyword evidence="1" id="KW-0805">Transcription regulation</keyword>
<evidence type="ECO:0000313" key="6">
    <source>
        <dbReference type="EMBL" id="MEC4294775.1"/>
    </source>
</evidence>
<dbReference type="PRINTS" id="PR00038">
    <property type="entry name" value="HTHLUXR"/>
</dbReference>
<keyword evidence="4" id="KW-0472">Membrane</keyword>
<evidence type="ECO:0000256" key="1">
    <source>
        <dbReference type="ARBA" id="ARBA00023015"/>
    </source>
</evidence>
<dbReference type="PANTHER" id="PTHR44688:SF16">
    <property type="entry name" value="DNA-BINDING TRANSCRIPTIONAL ACTIVATOR DEVR_DOSR"/>
    <property type="match status" value="1"/>
</dbReference>
<evidence type="ECO:0000313" key="7">
    <source>
        <dbReference type="Proteomes" id="UP001343724"/>
    </source>
</evidence>
<keyword evidence="7" id="KW-1185">Reference proteome</keyword>
<feature type="transmembrane region" description="Helical" evidence="4">
    <location>
        <begin position="340"/>
        <end position="361"/>
    </location>
</feature>
<evidence type="ECO:0000256" key="4">
    <source>
        <dbReference type="SAM" id="Phobius"/>
    </source>
</evidence>
<feature type="transmembrane region" description="Helical" evidence="4">
    <location>
        <begin position="253"/>
        <end position="274"/>
    </location>
</feature>
<feature type="transmembrane region" description="Helical" evidence="4">
    <location>
        <begin position="123"/>
        <end position="142"/>
    </location>
</feature>
<sequence>MSGTTSEALDPRGARKTELIISTLRRLPQLRALGWGLLVAWGTISTFTDVFAPADMQSFRDYWIANMATTTLGLVGLGIFWRPNVKTLMWPAVPAAAALIVISTAVMAFWYGGTTPQAHAVQIAAGVLSGLGMAVGTLCWGVHYARQDAAVIESQVICSLALMTVFYGLALASSWAVKIGLLVALPLGSAACFLLCQDERALEDVDADRSDRGLKSKLFDGSLTSAAKPEAPAEKTEMRGEGSGDGRALASELFRAGVGIVAAGCAVSLTWSLISEGVVSLDSGLFAASLLSGAVVTVVLLVNCVTFANRLNQDSLFRWLLPLIVLSLFFLVGSSQASRFVGSMGILAAQMGLDAFTLILFCERASFWRGRAVLVVGLGRGFLQGGILVGALLAGGVVDVITEGSVSPAEVFLCVAAVLSGCVMWSLAGSLSPFASRQNSAEPGIIKSVERRLSLPEDANELERILFERKCDGVAERGGLSQRERELLSYLARGRSLPYIRNELFISKSTANTHVEHIYAKLGIHSREELISLVEEAPAGLGD</sequence>
<dbReference type="RefSeq" id="WP_326437668.1">
    <property type="nucleotide sequence ID" value="NZ_JAYMFH010000005.1"/>
</dbReference>
<feature type="transmembrane region" description="Helical" evidence="4">
    <location>
        <begin position="149"/>
        <end position="169"/>
    </location>
</feature>
<dbReference type="InterPro" id="IPR036388">
    <property type="entry name" value="WH-like_DNA-bd_sf"/>
</dbReference>
<dbReference type="Proteomes" id="UP001343724">
    <property type="component" value="Unassembled WGS sequence"/>
</dbReference>
<dbReference type="SUPFAM" id="SSF46894">
    <property type="entry name" value="C-terminal effector domain of the bipartite response regulators"/>
    <property type="match status" value="1"/>
</dbReference>
<keyword evidence="2" id="KW-0238">DNA-binding</keyword>
<protein>
    <submittedName>
        <fullName evidence="6">LuxR C-terminal-related transcriptional regulator</fullName>
    </submittedName>
</protein>
<feature type="transmembrane region" description="Helical" evidence="4">
    <location>
        <begin position="88"/>
        <end position="111"/>
    </location>
</feature>
<proteinExistence type="predicted"/>
<feature type="transmembrane region" description="Helical" evidence="4">
    <location>
        <begin position="175"/>
        <end position="196"/>
    </location>
</feature>
<dbReference type="CDD" id="cd06170">
    <property type="entry name" value="LuxR_C_like"/>
    <property type="match status" value="1"/>
</dbReference>
<evidence type="ECO:0000256" key="3">
    <source>
        <dbReference type="ARBA" id="ARBA00023163"/>
    </source>
</evidence>
<reference evidence="6 7" key="1">
    <citation type="submission" date="2024-01" db="EMBL/GenBank/DDBJ databases">
        <title>novel species in genus Adlercreutzia.</title>
        <authorList>
            <person name="Liu X."/>
        </authorList>
    </citation>
    <scope>NUCLEOTIDE SEQUENCE [LARGE SCALE GENOMIC DNA]</scope>
    <source>
        <strain evidence="6 7">R22</strain>
    </source>
</reference>
<dbReference type="Gene3D" id="1.10.10.10">
    <property type="entry name" value="Winged helix-like DNA-binding domain superfamily/Winged helix DNA-binding domain"/>
    <property type="match status" value="1"/>
</dbReference>
<gene>
    <name evidence="6" type="ORF">VJ920_05600</name>
</gene>
<feature type="transmembrane region" description="Helical" evidence="4">
    <location>
        <begin position="409"/>
        <end position="428"/>
    </location>
</feature>
<dbReference type="PROSITE" id="PS50043">
    <property type="entry name" value="HTH_LUXR_2"/>
    <property type="match status" value="1"/>
</dbReference>
<dbReference type="PANTHER" id="PTHR44688">
    <property type="entry name" value="DNA-BINDING TRANSCRIPTIONAL ACTIVATOR DEVR_DOSR"/>
    <property type="match status" value="1"/>
</dbReference>
<keyword evidence="4" id="KW-0812">Transmembrane</keyword>
<feature type="domain" description="HTH luxR-type" evidence="5">
    <location>
        <begin position="473"/>
        <end position="538"/>
    </location>
</feature>
<feature type="transmembrane region" description="Helical" evidence="4">
    <location>
        <begin position="373"/>
        <end position="397"/>
    </location>
</feature>
<name>A0ABU6IYA0_9ACTN</name>
<feature type="transmembrane region" description="Helical" evidence="4">
    <location>
        <begin position="286"/>
        <end position="309"/>
    </location>
</feature>
<accession>A0ABU6IYA0</accession>
<evidence type="ECO:0000259" key="5">
    <source>
        <dbReference type="PROSITE" id="PS50043"/>
    </source>
</evidence>
<feature type="transmembrane region" description="Helical" evidence="4">
    <location>
        <begin position="32"/>
        <end position="51"/>
    </location>
</feature>
<organism evidence="6 7">
    <name type="scientific">Adlercreutzia shanghongiae</name>
    <dbReference type="NCBI Taxonomy" id="3111773"/>
    <lineage>
        <taxon>Bacteria</taxon>
        <taxon>Bacillati</taxon>
        <taxon>Actinomycetota</taxon>
        <taxon>Coriobacteriia</taxon>
        <taxon>Eggerthellales</taxon>
        <taxon>Eggerthellaceae</taxon>
        <taxon>Adlercreutzia</taxon>
    </lineage>
</organism>
<evidence type="ECO:0000256" key="2">
    <source>
        <dbReference type="ARBA" id="ARBA00023125"/>
    </source>
</evidence>
<keyword evidence="3" id="KW-0804">Transcription</keyword>
<feature type="transmembrane region" description="Helical" evidence="4">
    <location>
        <begin position="63"/>
        <end position="81"/>
    </location>
</feature>
<dbReference type="InterPro" id="IPR000792">
    <property type="entry name" value="Tscrpt_reg_LuxR_C"/>
</dbReference>
<dbReference type="SMART" id="SM00421">
    <property type="entry name" value="HTH_LUXR"/>
    <property type="match status" value="1"/>
</dbReference>
<dbReference type="EMBL" id="JAYMFH010000005">
    <property type="protein sequence ID" value="MEC4294775.1"/>
    <property type="molecule type" value="Genomic_DNA"/>
</dbReference>
<feature type="transmembrane region" description="Helical" evidence="4">
    <location>
        <begin position="316"/>
        <end position="334"/>
    </location>
</feature>
<dbReference type="InterPro" id="IPR016032">
    <property type="entry name" value="Sig_transdc_resp-reg_C-effctor"/>
</dbReference>
<keyword evidence="4" id="KW-1133">Transmembrane helix</keyword>
<comment type="caution">
    <text evidence="6">The sequence shown here is derived from an EMBL/GenBank/DDBJ whole genome shotgun (WGS) entry which is preliminary data.</text>
</comment>
<dbReference type="Pfam" id="PF00196">
    <property type="entry name" value="GerE"/>
    <property type="match status" value="1"/>
</dbReference>